<evidence type="ECO:0000256" key="6">
    <source>
        <dbReference type="ARBA" id="ARBA00022989"/>
    </source>
</evidence>
<keyword evidence="9" id="KW-0175">Coiled coil</keyword>
<dbReference type="PROSITE" id="PS50192">
    <property type="entry name" value="T_SNARE"/>
    <property type="match status" value="1"/>
</dbReference>
<dbReference type="EMBL" id="JABELV010000090">
    <property type="protein sequence ID" value="KAG7531467.1"/>
    <property type="molecule type" value="Genomic_DNA"/>
</dbReference>
<keyword evidence="6 11" id="KW-1133">Transmembrane helix</keyword>
<evidence type="ECO:0000256" key="9">
    <source>
        <dbReference type="SAM" id="Coils"/>
    </source>
</evidence>
<dbReference type="SMART" id="SM00397">
    <property type="entry name" value="t_SNARE"/>
    <property type="match status" value="1"/>
</dbReference>
<dbReference type="Proteomes" id="UP000812966">
    <property type="component" value="Unassembled WGS sequence"/>
</dbReference>
<dbReference type="GO" id="GO:0048193">
    <property type="term" value="P:Golgi vesicle transport"/>
    <property type="evidence" value="ECO:0007669"/>
    <property type="project" value="InterPro"/>
</dbReference>
<evidence type="ECO:0000256" key="5">
    <source>
        <dbReference type="ARBA" id="ARBA00022927"/>
    </source>
</evidence>
<sequence length="260" mass="29115">MDPYHDVKKEVESNLEQVRNLAASYRRLQQRISGMSTTGQRNILLEAHQDLEKQLHSLLTDVEDLEASVLAVEQAGDRWSIAEHEVKARRRFLETVKAEVQAIQGDSSTDESQPNDPLQASPSNGGYSRFEDIELGGSPNKLRGYSDVADERRRTSDEVGQYEMEQQQMMIRQQDSTIGVISGTIATLAGQAGLIGREVLEQNEMLDDLSLRIDATDSKLTAANKRLKAFIRANEETKSAYCIFILIIILIILLLLVILT</sequence>
<dbReference type="Gene3D" id="1.20.5.110">
    <property type="match status" value="1"/>
</dbReference>
<comment type="caution">
    <text evidence="13">The sequence shown here is derived from an EMBL/GenBank/DDBJ whole genome shotgun (WGS) entry which is preliminary data.</text>
</comment>
<dbReference type="InterPro" id="IPR010989">
    <property type="entry name" value="SNARE"/>
</dbReference>
<evidence type="ECO:0000256" key="3">
    <source>
        <dbReference type="ARBA" id="ARBA00022448"/>
    </source>
</evidence>
<feature type="domain" description="T-SNARE coiled-coil homology" evidence="12">
    <location>
        <begin position="168"/>
        <end position="230"/>
    </location>
</feature>
<dbReference type="InterPro" id="IPR015260">
    <property type="entry name" value="Syntaxin-6/10/61_N"/>
</dbReference>
<evidence type="ECO:0000256" key="8">
    <source>
        <dbReference type="ARBA" id="ARBA00023136"/>
    </source>
</evidence>
<evidence type="ECO:0000313" key="14">
    <source>
        <dbReference type="Proteomes" id="UP000812966"/>
    </source>
</evidence>
<keyword evidence="7" id="KW-0333">Golgi apparatus</keyword>
<feature type="transmembrane region" description="Helical" evidence="11">
    <location>
        <begin position="240"/>
        <end position="259"/>
    </location>
</feature>
<dbReference type="Pfam" id="PF09177">
    <property type="entry name" value="STX6_10_61_N"/>
    <property type="match status" value="1"/>
</dbReference>
<dbReference type="GO" id="GO:0000139">
    <property type="term" value="C:Golgi membrane"/>
    <property type="evidence" value="ECO:0007669"/>
    <property type="project" value="UniProtKB-SubCell"/>
</dbReference>
<accession>A0A8K0NPZ2</accession>
<dbReference type="AlphaFoldDB" id="A0A8K0NPZ2"/>
<evidence type="ECO:0000313" key="13">
    <source>
        <dbReference type="EMBL" id="KAG7531467.1"/>
    </source>
</evidence>
<evidence type="ECO:0000256" key="4">
    <source>
        <dbReference type="ARBA" id="ARBA00022692"/>
    </source>
</evidence>
<proteinExistence type="inferred from homology"/>
<dbReference type="Gene3D" id="1.20.58.90">
    <property type="match status" value="1"/>
</dbReference>
<dbReference type="PANTHER" id="PTHR12791">
    <property type="entry name" value="GOLGI SNARE BET1-RELATED"/>
    <property type="match status" value="1"/>
</dbReference>
<keyword evidence="4 11" id="KW-0812">Transmembrane</keyword>
<dbReference type="SUPFAM" id="SSF47661">
    <property type="entry name" value="t-snare proteins"/>
    <property type="match status" value="1"/>
</dbReference>
<gene>
    <name evidence="13" type="ORF">FFLO_04327</name>
</gene>
<keyword evidence="8 11" id="KW-0472">Membrane</keyword>
<feature type="compositionally biased region" description="Polar residues" evidence="10">
    <location>
        <begin position="104"/>
        <end position="126"/>
    </location>
</feature>
<evidence type="ECO:0000256" key="1">
    <source>
        <dbReference type="ARBA" id="ARBA00004409"/>
    </source>
</evidence>
<name>A0A8K0NPZ2_9TREE</name>
<reference evidence="13" key="1">
    <citation type="submission" date="2020-04" db="EMBL/GenBank/DDBJ databases">
        <title>Analysis of mating type loci in Filobasidium floriforme.</title>
        <authorList>
            <person name="Nowrousian M."/>
        </authorList>
    </citation>
    <scope>NUCLEOTIDE SEQUENCE</scope>
    <source>
        <strain evidence="13">CBS 6242</strain>
    </source>
</reference>
<keyword evidence="14" id="KW-1185">Reference proteome</keyword>
<feature type="region of interest" description="Disordered" evidence="10">
    <location>
        <begin position="102"/>
        <end position="154"/>
    </location>
</feature>
<evidence type="ECO:0000256" key="10">
    <source>
        <dbReference type="SAM" id="MobiDB-lite"/>
    </source>
</evidence>
<dbReference type="CDD" id="cd21442">
    <property type="entry name" value="SNARE_NTD_STX6-like"/>
    <property type="match status" value="1"/>
</dbReference>
<keyword evidence="5" id="KW-0653">Protein transport</keyword>
<comment type="similarity">
    <text evidence="2">Belongs to the syntaxin family.</text>
</comment>
<dbReference type="CDD" id="cd15851">
    <property type="entry name" value="SNARE_Syntaxin6"/>
    <property type="match status" value="1"/>
</dbReference>
<evidence type="ECO:0000259" key="12">
    <source>
        <dbReference type="PROSITE" id="PS50192"/>
    </source>
</evidence>
<feature type="coiled-coil region" evidence="9">
    <location>
        <begin position="8"/>
        <end position="68"/>
    </location>
</feature>
<comment type="subcellular location">
    <subcellularLocation>
        <location evidence="1">Golgi apparatus membrane</location>
        <topology evidence="1">Single-pass type IV membrane protein</topology>
    </subcellularLocation>
</comment>
<evidence type="ECO:0000256" key="7">
    <source>
        <dbReference type="ARBA" id="ARBA00023034"/>
    </source>
</evidence>
<organism evidence="13 14">
    <name type="scientific">Filobasidium floriforme</name>
    <dbReference type="NCBI Taxonomy" id="5210"/>
    <lineage>
        <taxon>Eukaryota</taxon>
        <taxon>Fungi</taxon>
        <taxon>Dikarya</taxon>
        <taxon>Basidiomycota</taxon>
        <taxon>Agaricomycotina</taxon>
        <taxon>Tremellomycetes</taxon>
        <taxon>Filobasidiales</taxon>
        <taxon>Filobasidiaceae</taxon>
        <taxon>Filobasidium</taxon>
    </lineage>
</organism>
<dbReference type="GO" id="GO:0015031">
    <property type="term" value="P:protein transport"/>
    <property type="evidence" value="ECO:0007669"/>
    <property type="project" value="UniProtKB-KW"/>
</dbReference>
<evidence type="ECO:0000256" key="2">
    <source>
        <dbReference type="ARBA" id="ARBA00009063"/>
    </source>
</evidence>
<evidence type="ECO:0000256" key="11">
    <source>
        <dbReference type="SAM" id="Phobius"/>
    </source>
</evidence>
<protein>
    <recommendedName>
        <fullName evidence="12">t-SNARE coiled-coil homology domain-containing protein</fullName>
    </recommendedName>
</protein>
<dbReference type="SUPFAM" id="SSF58038">
    <property type="entry name" value="SNARE fusion complex"/>
    <property type="match status" value="1"/>
</dbReference>
<dbReference type="InterPro" id="IPR000727">
    <property type="entry name" value="T_SNARE_dom"/>
</dbReference>
<keyword evidence="3" id="KW-0813">Transport</keyword>